<proteinExistence type="predicted"/>
<reference evidence="1 2" key="1">
    <citation type="submission" date="2019-04" db="EMBL/GenBank/DDBJ databases">
        <title>Geobacter oryzae sp. nov., ferric-reducing bacteria isolated from paddy soil.</title>
        <authorList>
            <person name="Xu Z."/>
            <person name="Masuda Y."/>
            <person name="Itoh H."/>
            <person name="Senoo K."/>
        </authorList>
    </citation>
    <scope>NUCLEOTIDE SEQUENCE [LARGE SCALE GENOMIC DNA]</scope>
    <source>
        <strain evidence="1 2">Red111</strain>
    </source>
</reference>
<protein>
    <submittedName>
        <fullName evidence="1">Uncharacterized protein</fullName>
    </submittedName>
</protein>
<evidence type="ECO:0000313" key="1">
    <source>
        <dbReference type="EMBL" id="TGU71623.1"/>
    </source>
</evidence>
<organism evidence="1 2">
    <name type="scientific">Geomonas terrae</name>
    <dbReference type="NCBI Taxonomy" id="2562681"/>
    <lineage>
        <taxon>Bacteria</taxon>
        <taxon>Pseudomonadati</taxon>
        <taxon>Thermodesulfobacteriota</taxon>
        <taxon>Desulfuromonadia</taxon>
        <taxon>Geobacterales</taxon>
        <taxon>Geobacteraceae</taxon>
        <taxon>Geomonas</taxon>
    </lineage>
</organism>
<dbReference type="EMBL" id="SRSC01000003">
    <property type="protein sequence ID" value="TGU71623.1"/>
    <property type="molecule type" value="Genomic_DNA"/>
</dbReference>
<sequence length="317" mass="36726">MDSTEKLAYTQPNYDLIVKKAYWTINEALVYLAFYYLRHKSYKTEQEAEAERVTVGDNIYHIIQTGIKAKELLLAETVYDCENDKQCDEINIHKSKINPIYFVVWALKNNIDIPIEFINILLDLGGKFDKRRDLHTHTESDIVYDVEEVKYPIYKGVELEDLSKEKFDDIKKYYGMLQEEVKKLNKTIGIATRIGLLFYENNLPKPANAPIFREAYNKAFDGIPMRLVERIYNSLPEEYKSYTDRSVKPDINEDTLASIIDASVAAGLIRSKGELANVKELEQKLINFELEALPTEHLKGISGACRRLYKKFKAEEV</sequence>
<name>A0A4S1CEE3_9BACT</name>
<gene>
    <name evidence="1" type="ORF">E4633_15045</name>
</gene>
<dbReference type="RefSeq" id="WP_135871378.1">
    <property type="nucleotide sequence ID" value="NZ_SRSC01000003.1"/>
</dbReference>
<keyword evidence="2" id="KW-1185">Reference proteome</keyword>
<evidence type="ECO:0000313" key="2">
    <source>
        <dbReference type="Proteomes" id="UP000306416"/>
    </source>
</evidence>
<dbReference type="AlphaFoldDB" id="A0A4S1CEE3"/>
<accession>A0A4S1CEE3</accession>
<comment type="caution">
    <text evidence="1">The sequence shown here is derived from an EMBL/GenBank/DDBJ whole genome shotgun (WGS) entry which is preliminary data.</text>
</comment>
<dbReference type="Proteomes" id="UP000306416">
    <property type="component" value="Unassembled WGS sequence"/>
</dbReference>